<dbReference type="SUPFAM" id="SSF52833">
    <property type="entry name" value="Thioredoxin-like"/>
    <property type="match status" value="1"/>
</dbReference>
<comment type="similarity">
    <text evidence="1">Belongs to the SCO1/2 family.</text>
</comment>
<dbReference type="CDD" id="cd02968">
    <property type="entry name" value="SCO"/>
    <property type="match status" value="1"/>
</dbReference>
<keyword evidence="3" id="KW-1185">Reference proteome</keyword>
<dbReference type="InterPro" id="IPR003782">
    <property type="entry name" value="SCO1/SenC"/>
</dbReference>
<evidence type="ECO:0000313" key="2">
    <source>
        <dbReference type="EMBL" id="MFD1881834.1"/>
    </source>
</evidence>
<proteinExistence type="inferred from homology"/>
<dbReference type="Pfam" id="PF02630">
    <property type="entry name" value="SCO1-SenC"/>
    <property type="match status" value="1"/>
</dbReference>
<sequence>MLTGILTTLLLLLGGWLLLQKRNSGDPSDRFAQCREGVIAGGAGAIGGSFELVNMDGATVTEKQVFTKPSLLYFGYTQCPDVCPLDNNRNSMAAAILQEKGKDVQPVFVTIDPKRDTLDVMRDYSEGYDPKLVGLTGTAEQVKAAADAWRVYFNARDDGTDPYYLVDHSTQTYLVLPGDNTVEFFNRDVTPEQMAERVGCFLDVADS</sequence>
<comment type="caution">
    <text evidence="2">The sequence shown here is derived from an EMBL/GenBank/DDBJ whole genome shotgun (WGS) entry which is preliminary data.</text>
</comment>
<gene>
    <name evidence="2" type="ORF">ACFSCT_08915</name>
</gene>
<dbReference type="Proteomes" id="UP001597213">
    <property type="component" value="Unassembled WGS sequence"/>
</dbReference>
<dbReference type="PANTHER" id="PTHR12151:SF25">
    <property type="entry name" value="LINALOOL DEHYDRATASE_ISOMERASE DOMAIN-CONTAINING PROTEIN"/>
    <property type="match status" value="1"/>
</dbReference>
<dbReference type="PANTHER" id="PTHR12151">
    <property type="entry name" value="ELECTRON TRANSPORT PROTIN SCO1/SENC FAMILY MEMBER"/>
    <property type="match status" value="1"/>
</dbReference>
<protein>
    <submittedName>
        <fullName evidence="2">SCO family protein</fullName>
    </submittedName>
</protein>
<dbReference type="InterPro" id="IPR036249">
    <property type="entry name" value="Thioredoxin-like_sf"/>
</dbReference>
<evidence type="ECO:0000313" key="3">
    <source>
        <dbReference type="Proteomes" id="UP001597213"/>
    </source>
</evidence>
<reference evidence="3" key="1">
    <citation type="journal article" date="2019" name="Int. J. Syst. Evol. Microbiol.">
        <title>The Global Catalogue of Microorganisms (GCM) 10K type strain sequencing project: providing services to taxonomists for standard genome sequencing and annotation.</title>
        <authorList>
            <consortium name="The Broad Institute Genomics Platform"/>
            <consortium name="The Broad Institute Genome Sequencing Center for Infectious Disease"/>
            <person name="Wu L."/>
            <person name="Ma J."/>
        </authorList>
    </citation>
    <scope>NUCLEOTIDE SEQUENCE [LARGE SCALE GENOMIC DNA]</scope>
    <source>
        <strain evidence="3">CCUG 56029</strain>
    </source>
</reference>
<name>A0ABW4R7A7_9RHOB</name>
<dbReference type="RefSeq" id="WP_379142020.1">
    <property type="nucleotide sequence ID" value="NZ_JBHUEN010000021.1"/>
</dbReference>
<dbReference type="Gene3D" id="3.40.30.10">
    <property type="entry name" value="Glutaredoxin"/>
    <property type="match status" value="1"/>
</dbReference>
<dbReference type="EMBL" id="JBHUEN010000021">
    <property type="protein sequence ID" value="MFD1881834.1"/>
    <property type="molecule type" value="Genomic_DNA"/>
</dbReference>
<accession>A0ABW4R7A7</accession>
<organism evidence="2 3">
    <name type="scientific">Paracoccus pacificus</name>
    <dbReference type="NCBI Taxonomy" id="1463598"/>
    <lineage>
        <taxon>Bacteria</taxon>
        <taxon>Pseudomonadati</taxon>
        <taxon>Pseudomonadota</taxon>
        <taxon>Alphaproteobacteria</taxon>
        <taxon>Rhodobacterales</taxon>
        <taxon>Paracoccaceae</taxon>
        <taxon>Paracoccus</taxon>
    </lineage>
</organism>
<evidence type="ECO:0000256" key="1">
    <source>
        <dbReference type="ARBA" id="ARBA00010996"/>
    </source>
</evidence>